<organism evidence="1 2">
    <name type="scientific">Araneus ventricosus</name>
    <name type="common">Orbweaver spider</name>
    <name type="synonym">Epeira ventricosa</name>
    <dbReference type="NCBI Taxonomy" id="182803"/>
    <lineage>
        <taxon>Eukaryota</taxon>
        <taxon>Metazoa</taxon>
        <taxon>Ecdysozoa</taxon>
        <taxon>Arthropoda</taxon>
        <taxon>Chelicerata</taxon>
        <taxon>Arachnida</taxon>
        <taxon>Araneae</taxon>
        <taxon>Araneomorphae</taxon>
        <taxon>Entelegynae</taxon>
        <taxon>Araneoidea</taxon>
        <taxon>Araneidae</taxon>
        <taxon>Araneus</taxon>
    </lineage>
</organism>
<evidence type="ECO:0000313" key="2">
    <source>
        <dbReference type="Proteomes" id="UP000499080"/>
    </source>
</evidence>
<name>A0A4Y2FYM8_ARAVE</name>
<dbReference type="OrthoDB" id="10042427at2759"/>
<dbReference type="AlphaFoldDB" id="A0A4Y2FYM8"/>
<proteinExistence type="predicted"/>
<comment type="caution">
    <text evidence="1">The sequence shown here is derived from an EMBL/GenBank/DDBJ whole genome shotgun (WGS) entry which is preliminary data.</text>
</comment>
<sequence length="83" mass="9634">MMPSLNMPGRLRWMASHRPSDNFLFPKLKEHLCGTRFFSDGDEKTAVENWFNGQGCDSCLAGLTKLVRLSDKYLNRFDDYVEK</sequence>
<keyword evidence="2" id="KW-1185">Reference proteome</keyword>
<dbReference type="Proteomes" id="UP000499080">
    <property type="component" value="Unassembled WGS sequence"/>
</dbReference>
<accession>A0A4Y2FYM8</accession>
<protein>
    <submittedName>
        <fullName evidence="1">Uncharacterized protein</fullName>
    </submittedName>
</protein>
<evidence type="ECO:0000313" key="1">
    <source>
        <dbReference type="EMBL" id="GBM45539.1"/>
    </source>
</evidence>
<gene>
    <name evidence="1" type="ORF">AVEN_152579_1</name>
</gene>
<dbReference type="EMBL" id="BGPR01001103">
    <property type="protein sequence ID" value="GBM45539.1"/>
    <property type="molecule type" value="Genomic_DNA"/>
</dbReference>
<reference evidence="1 2" key="1">
    <citation type="journal article" date="2019" name="Sci. Rep.">
        <title>Orb-weaving spider Araneus ventricosus genome elucidates the spidroin gene catalogue.</title>
        <authorList>
            <person name="Kono N."/>
            <person name="Nakamura H."/>
            <person name="Ohtoshi R."/>
            <person name="Moran D.A.P."/>
            <person name="Shinohara A."/>
            <person name="Yoshida Y."/>
            <person name="Fujiwara M."/>
            <person name="Mori M."/>
            <person name="Tomita M."/>
            <person name="Arakawa K."/>
        </authorList>
    </citation>
    <scope>NUCLEOTIDE SEQUENCE [LARGE SCALE GENOMIC DNA]</scope>
</reference>